<dbReference type="Pfam" id="PF08455">
    <property type="entry name" value="SNF2_assoc"/>
    <property type="match status" value="1"/>
</dbReference>
<dbReference type="InterPro" id="IPR038718">
    <property type="entry name" value="SNF2-like_sf"/>
</dbReference>
<proteinExistence type="predicted"/>
<dbReference type="PROSITE" id="PS51192">
    <property type="entry name" value="HELICASE_ATP_BIND_1"/>
    <property type="match status" value="1"/>
</dbReference>
<sequence>MKLLDLELQLLKSISKISLVKGKDIIKNKMISRLNGKKFKNSYNIYGKIKGEKCKEYNPHLRIDLKSGKVILAKCECHEEKYNENINDIIFCEHLSAIVLTFFDKVKKQNKKSNIETIKKTHSKYILNEENNKELLEIDVVLNEVKDKNGNYFETSFFIGDKTKYLVNIKEFIESYINKEDFYIARGLIYCEKKYYFSEKDKKIIEFLEEYLSVCRGKLFDSSIRLFPANIRRFLNIMCEKRIKFKFNYQNYLCDVKTAPLPISFTIKKVRENYIITTKKNFPIPLNKKMNSFLFDRNIYIPPMNQLKIYINFYKDLKKYGKIILQKDIDIRELNKIIETLNNITSEVNIDKEIIDDLDGLINFKFHSINSYTKSIKVKIIREDLELDYAHENINSNIIIKRSRKVRNVESEMNKLRFFYRNGEFIFQGNDDEYYEFLKNGLDKIKQIGMVSNLGEERAFNLFNGSFINYNLKRGNEQHTYLEFSLDDFNRNDLNKMYIAWKDKKSYIKLNDESFVDLEDKDMENFFRIVESLNIDIISADNLYKIDNCKLYYLNEKLNDKRHNVIGREILKEAVDKLENINEEKIVIPINLNATLRGYQVKGYKWLKNLSRLGFGGILADEMGLGKTIQVISFLLSEQNKKSMVITPTSLIYNWADEFKKFAPSLKVGIIHGDLKLRNKTLNNKEKYDVLITTYGTLRNDYLKYKNTESDYLIIDEAQNINNPKAKVTEIVKGLKAKNRFALTGTPVENNLTDLWSLFDFIMPGYLFSKDEFSKRFINNNELSKQELKVMISPYILRRLKKDVIKELPDKIENKFFVEMTENQKKLYKTYIKEIQKKLKEIDNGNNKITLFSYLTRLRQLCLDPSIIVENYDGGSGKINIAKDLIKKAINNNHKILLFSQFTSVLNKICNELKYEQISYLYLDGSTSPKDRIKLVHEFNNNQDIKLFLISLKAGGTGLNLTSADMVIHFDPWWNPAIEDQATDRAHRIGQRNIVQVIKLITKESIEEKILLLQEDKKELIEDVITGELKEDGLVNKMNMEALIELLKL</sequence>
<dbReference type="Pfam" id="PF00176">
    <property type="entry name" value="SNF2-rel_dom"/>
    <property type="match status" value="1"/>
</dbReference>
<evidence type="ECO:0000259" key="2">
    <source>
        <dbReference type="PROSITE" id="PS51192"/>
    </source>
</evidence>
<dbReference type="STRING" id="394958.BGI42_08980"/>
<name>A0A1D7XKH9_9CLOT</name>
<dbReference type="RefSeq" id="WP_069679998.1">
    <property type="nucleotide sequence ID" value="NZ_CP017253.2"/>
</dbReference>
<keyword evidence="4" id="KW-0347">Helicase</keyword>
<dbReference type="InterPro" id="IPR014001">
    <property type="entry name" value="Helicase_ATP-bd"/>
</dbReference>
<keyword evidence="4" id="KW-0067">ATP-binding</keyword>
<gene>
    <name evidence="4" type="ORF">BGI42_08980</name>
</gene>
<dbReference type="InterPro" id="IPR000330">
    <property type="entry name" value="SNF2_N"/>
</dbReference>
<evidence type="ECO:0000256" key="1">
    <source>
        <dbReference type="ARBA" id="ARBA00022801"/>
    </source>
</evidence>
<dbReference type="PANTHER" id="PTHR10799">
    <property type="entry name" value="SNF2/RAD54 HELICASE FAMILY"/>
    <property type="match status" value="1"/>
</dbReference>
<dbReference type="Gene3D" id="3.40.50.300">
    <property type="entry name" value="P-loop containing nucleotide triphosphate hydrolases"/>
    <property type="match status" value="1"/>
</dbReference>
<dbReference type="GO" id="GO:0016787">
    <property type="term" value="F:hydrolase activity"/>
    <property type="evidence" value="ECO:0007669"/>
    <property type="project" value="UniProtKB-KW"/>
</dbReference>
<dbReference type="InterPro" id="IPR027417">
    <property type="entry name" value="P-loop_NTPase"/>
</dbReference>
<dbReference type="Gene3D" id="3.40.50.10810">
    <property type="entry name" value="Tandem AAA-ATPase domain"/>
    <property type="match status" value="1"/>
</dbReference>
<feature type="domain" description="Helicase ATP-binding" evidence="2">
    <location>
        <begin position="608"/>
        <end position="765"/>
    </location>
</feature>
<organism evidence="4 5">
    <name type="scientific">Clostridium taeniosporum</name>
    <dbReference type="NCBI Taxonomy" id="394958"/>
    <lineage>
        <taxon>Bacteria</taxon>
        <taxon>Bacillati</taxon>
        <taxon>Bacillota</taxon>
        <taxon>Clostridia</taxon>
        <taxon>Eubacteriales</taxon>
        <taxon>Clostridiaceae</taxon>
        <taxon>Clostridium</taxon>
    </lineage>
</organism>
<reference evidence="5" key="1">
    <citation type="submission" date="2016-09" db="EMBL/GenBank/DDBJ databases">
        <title>Genomics of Clostridium taeniosporum, an organism which forms endospores with ribbon-like appendages.</title>
        <authorList>
            <person name="Walker J.R."/>
        </authorList>
    </citation>
    <scope>NUCLEOTIDE SEQUENCE [LARGE SCALE GENOMIC DNA]</scope>
    <source>
        <strain evidence="5">1/k</strain>
    </source>
</reference>
<dbReference type="PROSITE" id="PS51194">
    <property type="entry name" value="HELICASE_CTER"/>
    <property type="match status" value="1"/>
</dbReference>
<evidence type="ECO:0000259" key="3">
    <source>
        <dbReference type="PROSITE" id="PS51194"/>
    </source>
</evidence>
<dbReference type="OrthoDB" id="9760715at2"/>
<dbReference type="InterPro" id="IPR049730">
    <property type="entry name" value="SNF2/RAD54-like_C"/>
</dbReference>
<dbReference type="Proteomes" id="UP000094652">
    <property type="component" value="Chromosome"/>
</dbReference>
<dbReference type="AlphaFoldDB" id="A0A1D7XKH9"/>
<dbReference type="Pfam" id="PF00271">
    <property type="entry name" value="Helicase_C"/>
    <property type="match status" value="1"/>
</dbReference>
<dbReference type="CDD" id="cd18012">
    <property type="entry name" value="DEXQc_arch_SWI2_SNF2"/>
    <property type="match status" value="1"/>
</dbReference>
<evidence type="ECO:0000313" key="4">
    <source>
        <dbReference type="EMBL" id="AOR23853.1"/>
    </source>
</evidence>
<evidence type="ECO:0000313" key="5">
    <source>
        <dbReference type="Proteomes" id="UP000094652"/>
    </source>
</evidence>
<dbReference type="InterPro" id="IPR013663">
    <property type="entry name" value="Helicase_SWF/SNF/SWI_bac"/>
</dbReference>
<feature type="domain" description="Helicase C-terminal" evidence="3">
    <location>
        <begin position="881"/>
        <end position="1044"/>
    </location>
</feature>
<keyword evidence="4" id="KW-0547">Nucleotide-binding</keyword>
<dbReference type="InterPro" id="IPR001650">
    <property type="entry name" value="Helicase_C-like"/>
</dbReference>
<protein>
    <submittedName>
        <fullName evidence="4">ATP-dependent helicase</fullName>
    </submittedName>
</protein>
<dbReference type="CDD" id="cd18793">
    <property type="entry name" value="SF2_C_SNF"/>
    <property type="match status" value="1"/>
</dbReference>
<dbReference type="GO" id="GO:0004386">
    <property type="term" value="F:helicase activity"/>
    <property type="evidence" value="ECO:0007669"/>
    <property type="project" value="UniProtKB-KW"/>
</dbReference>
<dbReference type="SMART" id="SM00490">
    <property type="entry name" value="HELICc"/>
    <property type="match status" value="1"/>
</dbReference>
<keyword evidence="5" id="KW-1185">Reference proteome</keyword>
<dbReference type="SUPFAM" id="SSF52540">
    <property type="entry name" value="P-loop containing nucleoside triphosphate hydrolases"/>
    <property type="match status" value="2"/>
</dbReference>
<accession>A0A1D7XKH9</accession>
<dbReference type="GO" id="GO:0005524">
    <property type="term" value="F:ATP binding"/>
    <property type="evidence" value="ECO:0007669"/>
    <property type="project" value="InterPro"/>
</dbReference>
<keyword evidence="1" id="KW-0378">Hydrolase</keyword>
<dbReference type="KEGG" id="ctae:BGI42_08980"/>
<dbReference type="EMBL" id="CP017253">
    <property type="protein sequence ID" value="AOR23853.1"/>
    <property type="molecule type" value="Genomic_DNA"/>
</dbReference>
<dbReference type="SMART" id="SM00487">
    <property type="entry name" value="DEXDc"/>
    <property type="match status" value="1"/>
</dbReference>